<dbReference type="GO" id="GO:0044205">
    <property type="term" value="P:'de novo' UMP biosynthetic process"/>
    <property type="evidence" value="ECO:0007669"/>
    <property type="project" value="UniProtKB-UniRule"/>
</dbReference>
<dbReference type="PANTHER" id="PTHR43418:SF7">
    <property type="entry name" value="CARBAMOYL-PHOSPHATE SYNTHASE SMALL CHAIN"/>
    <property type="match status" value="1"/>
</dbReference>
<evidence type="ECO:0000256" key="11">
    <source>
        <dbReference type="ARBA" id="ARBA00049285"/>
    </source>
</evidence>
<keyword evidence="12" id="KW-0028">Amino-acid biosynthesis</keyword>
<comment type="pathway">
    <text evidence="1 12">Pyrimidine metabolism; UMP biosynthesis via de novo pathway; (S)-dihydroorotate from bicarbonate: step 1/3.</text>
</comment>
<dbReference type="PRINTS" id="PR00096">
    <property type="entry name" value="GATASE"/>
</dbReference>
<keyword evidence="14" id="KW-0934">Plastid</keyword>
<feature type="binding site" evidence="12">
    <location>
        <position position="54"/>
    </location>
    <ligand>
        <name>L-glutamine</name>
        <dbReference type="ChEBI" id="CHEBI:58359"/>
    </ligand>
</feature>
<dbReference type="HAMAP" id="MF_01209">
    <property type="entry name" value="CPSase_S_chain"/>
    <property type="match status" value="1"/>
</dbReference>
<dbReference type="GO" id="GO:0006207">
    <property type="term" value="P:'de novo' pyrimidine nucleobase biosynthetic process"/>
    <property type="evidence" value="ECO:0007669"/>
    <property type="project" value="InterPro"/>
</dbReference>
<accession>A0A4D6BKM8</accession>
<dbReference type="InterPro" id="IPR017926">
    <property type="entry name" value="GATASE"/>
</dbReference>
<gene>
    <name evidence="12 14" type="primary">carA</name>
</gene>
<keyword evidence="5 12" id="KW-0547">Nucleotide-binding</keyword>
<name>A0A4D6BKM8_9FLOR</name>
<organism evidence="14">
    <name type="scientific">Acrochaetium secundatum</name>
    <dbReference type="NCBI Taxonomy" id="209631"/>
    <lineage>
        <taxon>Eukaryota</taxon>
        <taxon>Rhodophyta</taxon>
        <taxon>Florideophyceae</taxon>
        <taxon>Nemaliophycidae</taxon>
        <taxon>Acrochaetiales</taxon>
        <taxon>Acrochaetiaceae</taxon>
        <taxon>Acrochaetium</taxon>
    </lineage>
</organism>
<dbReference type="NCBIfam" id="TIGR01368">
    <property type="entry name" value="CPSaseIIsmall"/>
    <property type="match status" value="1"/>
</dbReference>
<dbReference type="GO" id="GO:0004088">
    <property type="term" value="F:carbamoyl-phosphate synthase (glutamine-hydrolyzing) activity"/>
    <property type="evidence" value="ECO:0007669"/>
    <property type="project" value="UniProtKB-UniRule"/>
</dbReference>
<dbReference type="UniPathway" id="UPA00068">
    <property type="reaction ID" value="UER00171"/>
</dbReference>
<dbReference type="SUPFAM" id="SSF52317">
    <property type="entry name" value="Class I glutamine amidotransferase-like"/>
    <property type="match status" value="1"/>
</dbReference>
<evidence type="ECO:0000256" key="2">
    <source>
        <dbReference type="ARBA" id="ARBA00005077"/>
    </source>
</evidence>
<feature type="binding site" evidence="12">
    <location>
        <position position="278"/>
    </location>
    <ligand>
        <name>L-glutamine</name>
        <dbReference type="ChEBI" id="CHEBI:58359"/>
    </ligand>
</feature>
<dbReference type="Pfam" id="PF00988">
    <property type="entry name" value="CPSase_sm_chain"/>
    <property type="match status" value="1"/>
</dbReference>
<feature type="domain" description="Carbamoyl-phosphate synthase small subunit N-terminal" evidence="13">
    <location>
        <begin position="10"/>
        <end position="140"/>
    </location>
</feature>
<evidence type="ECO:0000256" key="12">
    <source>
        <dbReference type="HAMAP-Rule" id="MF_01209"/>
    </source>
</evidence>
<dbReference type="AlphaFoldDB" id="A0A4D6BKM8"/>
<evidence type="ECO:0000256" key="5">
    <source>
        <dbReference type="ARBA" id="ARBA00022741"/>
    </source>
</evidence>
<comment type="function">
    <text evidence="12">Small subunit of the glutamine-dependent carbamoyl phosphate synthetase (CPSase). CPSase catalyzes the formation of carbamoyl phosphate from the ammonia moiety of glutamine, carbonate, and phosphate donated by ATP, constituting the first step of 2 biosynthetic pathways, one leading to arginine and/or urea and the other to pyrimidine nucleotides. The small subunit (glutamine amidotransferase) binds and cleaves glutamine to supply the large subunit with the substrate ammonia.</text>
</comment>
<dbReference type="GO" id="GO:0005524">
    <property type="term" value="F:ATP binding"/>
    <property type="evidence" value="ECO:0007669"/>
    <property type="project" value="UniProtKB-UniRule"/>
</dbReference>
<sequence length="388" mass="43950">MKTLSNMKANRAILVLEDGSTYYGWSFNSSSTVSGEVVFNTGMTGYQEVITDPSYSEQIINFTYPELGNTGINSEDMESQFPLLKGLIAKNICSRPSNWRHSMSLLEYLVRFQIMHIYGVDTRAITKHLRNVGTLNGSISSSSLKPSVLLKNLKNIQYQKQTDLVFSASTKKPYTFTSCSAYEPFYFTNQERTINIREDLHILVMDFGVKYNILRYLDKYVNNITVVPADISYKDIVNYKPDGILLSNGPGNPEDLYYAICTVKKLLHYNIPLLGICMGHQILSLALGLEAFKLKFGHRGLNHPVGYNKSISITSQNHGFAIKKNETTPSFLITTETNFNDHTVAGISHRNYPYFSVQYHPESSPGPHDADNLFLHFIRVIVAMQKWM</sequence>
<evidence type="ECO:0000259" key="13">
    <source>
        <dbReference type="SMART" id="SM01097"/>
    </source>
</evidence>
<keyword evidence="12" id="KW-0055">Arginine biosynthesis</keyword>
<geneLocation type="plastid" evidence="14"/>
<feature type="binding site" evidence="12">
    <location>
        <position position="319"/>
    </location>
    <ligand>
        <name>L-glutamine</name>
        <dbReference type="ChEBI" id="CHEBI:58359"/>
    </ligand>
</feature>
<reference evidence="14" key="1">
    <citation type="journal article" date="2019" name="Phycologia">
        <title>Chloroplast and mitochondrial genomes of Balbiania investiens (Balbianiales, Nemaliophycidae).</title>
        <authorList>
            <person name="Evans J.R."/>
            <person name="StAmour N."/>
            <person name="Verbruggen H."/>
            <person name="Salomaki E.D."/>
            <person name="Vis M.L."/>
        </authorList>
    </citation>
    <scope>NUCLEOTIDE SEQUENCE</scope>
</reference>
<feature type="active site" description="Nucleophile" evidence="12">
    <location>
        <position position="277"/>
    </location>
</feature>
<dbReference type="PANTHER" id="PTHR43418">
    <property type="entry name" value="MULTIFUNCTIONAL TRYPTOPHAN BIOSYNTHESIS PROTEIN-RELATED"/>
    <property type="match status" value="1"/>
</dbReference>
<dbReference type="InterPro" id="IPR006274">
    <property type="entry name" value="CarbamoylP_synth_ssu"/>
</dbReference>
<evidence type="ECO:0000256" key="9">
    <source>
        <dbReference type="ARBA" id="ARBA00044031"/>
    </source>
</evidence>
<dbReference type="GO" id="GO:0004359">
    <property type="term" value="F:glutaminase activity"/>
    <property type="evidence" value="ECO:0007669"/>
    <property type="project" value="RHEA"/>
</dbReference>
<evidence type="ECO:0000313" key="14">
    <source>
        <dbReference type="EMBL" id="QBX88340.1"/>
    </source>
</evidence>
<dbReference type="InterPro" id="IPR029062">
    <property type="entry name" value="Class_I_gatase-like"/>
</dbReference>
<dbReference type="GeneID" id="40138436"/>
<dbReference type="PRINTS" id="PR00099">
    <property type="entry name" value="CPSGATASE"/>
</dbReference>
<evidence type="ECO:0000256" key="8">
    <source>
        <dbReference type="ARBA" id="ARBA00022975"/>
    </source>
</evidence>
<dbReference type="SUPFAM" id="SSF52021">
    <property type="entry name" value="Carbamoyl phosphate synthetase, small subunit N-terminal domain"/>
    <property type="match status" value="1"/>
</dbReference>
<comment type="similarity">
    <text evidence="3 12">Belongs to the CarA family.</text>
</comment>
<proteinExistence type="inferred from homology"/>
<protein>
    <recommendedName>
        <fullName evidence="12">Carbamoyl phosphate synthase small chain</fullName>
        <ecNumber evidence="12">6.3.5.5</ecNumber>
    </recommendedName>
    <alternativeName>
        <fullName evidence="12">Carbamoyl phosphate synthetase glutamine chain</fullName>
    </alternativeName>
</protein>
<dbReference type="EMBL" id="MH026107">
    <property type="protein sequence ID" value="QBX88340.1"/>
    <property type="molecule type" value="Genomic_DNA"/>
</dbReference>
<evidence type="ECO:0000256" key="4">
    <source>
        <dbReference type="ARBA" id="ARBA00022598"/>
    </source>
</evidence>
<dbReference type="Gene3D" id="3.50.30.20">
    <property type="entry name" value="Carbamoyl-phosphate synthase small subunit, N-terminal domain"/>
    <property type="match status" value="1"/>
</dbReference>
<feature type="active site" evidence="12">
    <location>
        <position position="360"/>
    </location>
</feature>
<comment type="catalytic activity">
    <reaction evidence="10 12">
        <text>hydrogencarbonate + L-glutamine + 2 ATP + H2O = carbamoyl phosphate + L-glutamate + 2 ADP + phosphate + 2 H(+)</text>
        <dbReference type="Rhea" id="RHEA:18633"/>
        <dbReference type="ChEBI" id="CHEBI:15377"/>
        <dbReference type="ChEBI" id="CHEBI:15378"/>
        <dbReference type="ChEBI" id="CHEBI:17544"/>
        <dbReference type="ChEBI" id="CHEBI:29985"/>
        <dbReference type="ChEBI" id="CHEBI:30616"/>
        <dbReference type="ChEBI" id="CHEBI:43474"/>
        <dbReference type="ChEBI" id="CHEBI:58228"/>
        <dbReference type="ChEBI" id="CHEBI:58359"/>
        <dbReference type="ChEBI" id="CHEBI:456216"/>
        <dbReference type="EC" id="6.3.5.5"/>
    </reaction>
</comment>
<feature type="binding site" evidence="12">
    <location>
        <position position="317"/>
    </location>
    <ligand>
        <name>L-glutamine</name>
        <dbReference type="ChEBI" id="CHEBI:58359"/>
    </ligand>
</feature>
<dbReference type="UniPathway" id="UPA00070">
    <property type="reaction ID" value="UER00115"/>
</dbReference>
<evidence type="ECO:0000256" key="6">
    <source>
        <dbReference type="ARBA" id="ARBA00022840"/>
    </source>
</evidence>
<keyword evidence="4 12" id="KW-0436">Ligase</keyword>
<dbReference type="InterPro" id="IPR050472">
    <property type="entry name" value="Anth_synth/Amidotransfase"/>
</dbReference>
<keyword evidence="8 12" id="KW-0665">Pyrimidine biosynthesis</keyword>
<feature type="active site" evidence="12">
    <location>
        <position position="362"/>
    </location>
</feature>
<dbReference type="InterPro" id="IPR035686">
    <property type="entry name" value="CPSase_GATase1"/>
</dbReference>
<dbReference type="SMART" id="SM01097">
    <property type="entry name" value="CPSase_sm_chain"/>
    <property type="match status" value="1"/>
</dbReference>
<evidence type="ECO:0000256" key="3">
    <source>
        <dbReference type="ARBA" id="ARBA00007800"/>
    </source>
</evidence>
<dbReference type="InterPro" id="IPR002474">
    <property type="entry name" value="CarbamoylP_synth_ssu_N"/>
</dbReference>
<dbReference type="GO" id="GO:0006526">
    <property type="term" value="P:L-arginine biosynthetic process"/>
    <property type="evidence" value="ECO:0007669"/>
    <property type="project" value="UniProtKB-UniRule"/>
</dbReference>
<dbReference type="Pfam" id="PF00117">
    <property type="entry name" value="GATase"/>
    <property type="match status" value="1"/>
</dbReference>
<dbReference type="CDD" id="cd01744">
    <property type="entry name" value="GATase1_CPSase"/>
    <property type="match status" value="1"/>
</dbReference>
<dbReference type="NCBIfam" id="NF009475">
    <property type="entry name" value="PRK12838.1"/>
    <property type="match status" value="1"/>
</dbReference>
<dbReference type="GO" id="GO:0006541">
    <property type="term" value="P:glutamine metabolic process"/>
    <property type="evidence" value="ECO:0007669"/>
    <property type="project" value="InterPro"/>
</dbReference>
<evidence type="ECO:0000256" key="7">
    <source>
        <dbReference type="ARBA" id="ARBA00022962"/>
    </source>
</evidence>
<dbReference type="FunFam" id="3.50.30.20:FF:000001">
    <property type="entry name" value="Carbamoyl-phosphate synthase small chain"/>
    <property type="match status" value="1"/>
</dbReference>
<feature type="binding site" evidence="12">
    <location>
        <position position="249"/>
    </location>
    <ligand>
        <name>L-glutamine</name>
        <dbReference type="ChEBI" id="CHEBI:58359"/>
    </ligand>
</feature>
<dbReference type="EC" id="6.3.5.5" evidence="12"/>
<comment type="subunit">
    <text evidence="12">Composed of two chains; the small (or glutamine) chain promotes the hydrolysis of glutamine to ammonia, which is used by the large (or ammonia) chain to synthesize carbamoyl phosphate. Tetramer of heterodimers (alpha,beta)4.</text>
</comment>
<evidence type="ECO:0000256" key="10">
    <source>
        <dbReference type="ARBA" id="ARBA00048816"/>
    </source>
</evidence>
<feature type="binding site" evidence="12">
    <location>
        <position position="251"/>
    </location>
    <ligand>
        <name>L-glutamine</name>
        <dbReference type="ChEBI" id="CHEBI:58359"/>
    </ligand>
</feature>
<dbReference type="Gene3D" id="3.40.50.880">
    <property type="match status" value="1"/>
</dbReference>
<dbReference type="InterPro" id="IPR036480">
    <property type="entry name" value="CarbP_synth_ssu_N_sf"/>
</dbReference>
<dbReference type="RefSeq" id="YP_009628557.1">
    <property type="nucleotide sequence ID" value="NC_042170.1"/>
</dbReference>
<dbReference type="PRINTS" id="PR00097">
    <property type="entry name" value="ANTSNTHASEII"/>
</dbReference>
<evidence type="ECO:0000256" key="1">
    <source>
        <dbReference type="ARBA" id="ARBA00004812"/>
    </source>
</evidence>
<feature type="binding site" evidence="12">
    <location>
        <position position="320"/>
    </location>
    <ligand>
        <name>L-glutamine</name>
        <dbReference type="ChEBI" id="CHEBI:58359"/>
    </ligand>
</feature>
<keyword evidence="7 12" id="KW-0315">Glutamine amidotransferase</keyword>
<comment type="catalytic activity">
    <reaction evidence="11 12">
        <text>L-glutamine + H2O = L-glutamate + NH4(+)</text>
        <dbReference type="Rhea" id="RHEA:15889"/>
        <dbReference type="ChEBI" id="CHEBI:15377"/>
        <dbReference type="ChEBI" id="CHEBI:28938"/>
        <dbReference type="ChEBI" id="CHEBI:29985"/>
        <dbReference type="ChEBI" id="CHEBI:58359"/>
    </reaction>
</comment>
<feature type="binding site" evidence="12">
    <location>
        <position position="281"/>
    </location>
    <ligand>
        <name>L-glutamine</name>
        <dbReference type="ChEBI" id="CHEBI:58359"/>
    </ligand>
</feature>
<keyword evidence="6 12" id="KW-0067">ATP-binding</keyword>
<comment type="pathway">
    <text evidence="2 12">Amino-acid biosynthesis; L-arginine biosynthesis; carbamoyl phosphate from bicarbonate: step 1/1.</text>
</comment>
<comment type="subunit">
    <text evidence="9">Heterodimer composed of 2 chains; the small (or glutamine) chain promotes the hydrolysis of glutamine to ammonia, which is used by the large (or ammonia) chain to synthesize carbamoyl phosphate.</text>
</comment>
<dbReference type="PROSITE" id="PS51273">
    <property type="entry name" value="GATASE_TYPE_1"/>
    <property type="match status" value="1"/>
</dbReference>
<feature type="region of interest" description="CPSase" evidence="12">
    <location>
        <begin position="1"/>
        <end position="192"/>
    </location>
</feature>